<feature type="chain" id="PRO_5022844465" description="phosphoserine phosphatase" evidence="11">
    <location>
        <begin position="28"/>
        <end position="329"/>
    </location>
</feature>
<dbReference type="PANTHER" id="PTHR43344:SF2">
    <property type="entry name" value="PHOSPHOSERINE PHOSPHATASE"/>
    <property type="match status" value="1"/>
</dbReference>
<dbReference type="KEGG" id="hbh:E4T21_04470"/>
<evidence type="ECO:0000256" key="4">
    <source>
        <dbReference type="ARBA" id="ARBA00022605"/>
    </source>
</evidence>
<dbReference type="GO" id="GO:0036424">
    <property type="term" value="F:L-phosphoserine phosphatase activity"/>
    <property type="evidence" value="ECO:0007669"/>
    <property type="project" value="TreeGrafter"/>
</dbReference>
<proteinExistence type="predicted"/>
<protein>
    <recommendedName>
        <fullName evidence="3">phosphoserine phosphatase</fullName>
        <ecNumber evidence="3">3.1.3.3</ecNumber>
    </recommendedName>
</protein>
<keyword evidence="5" id="KW-0479">Metal-binding</keyword>
<evidence type="ECO:0000256" key="1">
    <source>
        <dbReference type="ARBA" id="ARBA00001946"/>
    </source>
</evidence>
<dbReference type="EMBL" id="CP038437">
    <property type="protein sequence ID" value="QEM80887.1"/>
    <property type="molecule type" value="Genomic_DNA"/>
</dbReference>
<keyword evidence="7" id="KW-0460">Magnesium</keyword>
<dbReference type="RefSeq" id="WP_149283896.1">
    <property type="nucleotide sequence ID" value="NZ_CP038437.2"/>
</dbReference>
<evidence type="ECO:0000256" key="7">
    <source>
        <dbReference type="ARBA" id="ARBA00022842"/>
    </source>
</evidence>
<keyword evidence="6" id="KW-0378">Hydrolase</keyword>
<dbReference type="InterPro" id="IPR036412">
    <property type="entry name" value="HAD-like_sf"/>
</dbReference>
<dbReference type="InterPro" id="IPR050582">
    <property type="entry name" value="HAD-like_SerB"/>
</dbReference>
<name>A0A5C1NFA7_9GAMM</name>
<evidence type="ECO:0000313" key="13">
    <source>
        <dbReference type="Proteomes" id="UP000324285"/>
    </source>
</evidence>
<dbReference type="SUPFAM" id="SSF56784">
    <property type="entry name" value="HAD-like"/>
    <property type="match status" value="1"/>
</dbReference>
<dbReference type="GO" id="GO:0005737">
    <property type="term" value="C:cytoplasm"/>
    <property type="evidence" value="ECO:0007669"/>
    <property type="project" value="TreeGrafter"/>
</dbReference>
<comment type="cofactor">
    <cofactor evidence="1">
        <name>Mg(2+)</name>
        <dbReference type="ChEBI" id="CHEBI:18420"/>
    </cofactor>
</comment>
<sequence length="329" mass="35728">MKTIPSPGIIAASLGLAATLSAPLALAEPLESWNDSASKKAIIEFVENVTDPDSDDFVPEEQRIAVFDNDGTLWTEQPMYFQLAYALDRAATADESRLDTEIKKAAANGDIAPAMAAGMEGLAEVIAISHADISVDDFQTDVRDWLANARHPDTDMAYTDMIFQPMLELLDYLRDEDFDTYIVSGGGVHFMRAFATEAYGIAPQNIIGSRGSVELVDEDGTLTLMKRAGIDYVDDGPGKPVAIDEKIGLRPIMAVGNSDGDVPMLTWSTQGDGPRLGVLVHHTDGKREVAYDRDSHFGKLDKGLDEAADRGWVLVDMANDWSAVYPEAQ</sequence>
<keyword evidence="11" id="KW-0732">Signal</keyword>
<evidence type="ECO:0000313" key="12">
    <source>
        <dbReference type="EMBL" id="QEM80887.1"/>
    </source>
</evidence>
<evidence type="ECO:0000256" key="5">
    <source>
        <dbReference type="ARBA" id="ARBA00022723"/>
    </source>
</evidence>
<evidence type="ECO:0000256" key="8">
    <source>
        <dbReference type="ARBA" id="ARBA00023299"/>
    </source>
</evidence>
<evidence type="ECO:0000256" key="10">
    <source>
        <dbReference type="ARBA" id="ARBA00048523"/>
    </source>
</evidence>
<evidence type="ECO:0000256" key="11">
    <source>
        <dbReference type="SAM" id="SignalP"/>
    </source>
</evidence>
<dbReference type="Gene3D" id="3.40.50.1000">
    <property type="entry name" value="HAD superfamily/HAD-like"/>
    <property type="match status" value="1"/>
</dbReference>
<dbReference type="GO" id="GO:0000287">
    <property type="term" value="F:magnesium ion binding"/>
    <property type="evidence" value="ECO:0007669"/>
    <property type="project" value="TreeGrafter"/>
</dbReference>
<keyword evidence="4" id="KW-0028">Amino-acid biosynthesis</keyword>
<comment type="catalytic activity">
    <reaction evidence="9">
        <text>O-phospho-L-serine + H2O = L-serine + phosphate</text>
        <dbReference type="Rhea" id="RHEA:21208"/>
        <dbReference type="ChEBI" id="CHEBI:15377"/>
        <dbReference type="ChEBI" id="CHEBI:33384"/>
        <dbReference type="ChEBI" id="CHEBI:43474"/>
        <dbReference type="ChEBI" id="CHEBI:57524"/>
        <dbReference type="EC" id="3.1.3.3"/>
    </reaction>
</comment>
<accession>A0A5C1NFA7</accession>
<dbReference type="InterPro" id="IPR023214">
    <property type="entry name" value="HAD_sf"/>
</dbReference>
<keyword evidence="13" id="KW-1185">Reference proteome</keyword>
<dbReference type="Pfam" id="PF12710">
    <property type="entry name" value="HAD"/>
    <property type="match status" value="1"/>
</dbReference>
<gene>
    <name evidence="12" type="ORF">E4T21_04470</name>
</gene>
<evidence type="ECO:0000256" key="9">
    <source>
        <dbReference type="ARBA" id="ARBA00048138"/>
    </source>
</evidence>
<feature type="signal peptide" evidence="11">
    <location>
        <begin position="1"/>
        <end position="27"/>
    </location>
</feature>
<dbReference type="EC" id="3.1.3.3" evidence="3"/>
<keyword evidence="8" id="KW-0718">Serine biosynthesis</keyword>
<evidence type="ECO:0000256" key="3">
    <source>
        <dbReference type="ARBA" id="ARBA00012640"/>
    </source>
</evidence>
<reference evidence="12" key="1">
    <citation type="submission" date="2021-02" db="EMBL/GenBank/DDBJ databases">
        <title>Strain Y2R2, a novel species of the genus Halomonas.</title>
        <authorList>
            <person name="Huang H."/>
        </authorList>
    </citation>
    <scope>NUCLEOTIDE SEQUENCE</scope>
    <source>
        <strain evidence="12">Y2R2</strain>
    </source>
</reference>
<dbReference type="AlphaFoldDB" id="A0A5C1NFA7"/>
<comment type="pathway">
    <text evidence="2">Amino-acid biosynthesis; L-serine biosynthesis; L-serine from 3-phospho-D-glycerate: step 3/3.</text>
</comment>
<evidence type="ECO:0000256" key="2">
    <source>
        <dbReference type="ARBA" id="ARBA00005135"/>
    </source>
</evidence>
<dbReference type="GO" id="GO:0006564">
    <property type="term" value="P:L-serine biosynthetic process"/>
    <property type="evidence" value="ECO:0007669"/>
    <property type="project" value="UniProtKB-KW"/>
</dbReference>
<dbReference type="Proteomes" id="UP000324285">
    <property type="component" value="Chromosome"/>
</dbReference>
<dbReference type="PANTHER" id="PTHR43344">
    <property type="entry name" value="PHOSPHOSERINE PHOSPHATASE"/>
    <property type="match status" value="1"/>
</dbReference>
<organism evidence="12 13">
    <name type="scientific">Halomonas binhaiensis</name>
    <dbReference type="NCBI Taxonomy" id="2562282"/>
    <lineage>
        <taxon>Bacteria</taxon>
        <taxon>Pseudomonadati</taxon>
        <taxon>Pseudomonadota</taxon>
        <taxon>Gammaproteobacteria</taxon>
        <taxon>Oceanospirillales</taxon>
        <taxon>Halomonadaceae</taxon>
        <taxon>Halomonas</taxon>
    </lineage>
</organism>
<evidence type="ECO:0000256" key="6">
    <source>
        <dbReference type="ARBA" id="ARBA00022801"/>
    </source>
</evidence>
<comment type="catalytic activity">
    <reaction evidence="10">
        <text>O-phospho-D-serine + H2O = D-serine + phosphate</text>
        <dbReference type="Rhea" id="RHEA:24873"/>
        <dbReference type="ChEBI" id="CHEBI:15377"/>
        <dbReference type="ChEBI" id="CHEBI:35247"/>
        <dbReference type="ChEBI" id="CHEBI:43474"/>
        <dbReference type="ChEBI" id="CHEBI:58680"/>
        <dbReference type="EC" id="3.1.3.3"/>
    </reaction>
</comment>
<dbReference type="OrthoDB" id="9799365at2"/>